<sequence length="925" mass="101438">MAPKKDTLLELCTSTITLGNSIAVHILDYLSVVKDPPNGFNKLAVEFLETSRVLIPAKTGLTEAARSYTQFSTDVTNELRERFRSVNTAFTVLNQVVNRFLDNERRQGFSKIGKGFRMMFADSEIDKLRQSLVQCREALNRSPQVLQWTLGENQIEPAAGIGYTALAAVLDRPDPTRGRPREESPPPQRAVRSAPPELPLLPPAPMLERYATSSSSRQGRSPGPASPVPNIPSPSFESPGLRDMPMFERERPPAPTWNSRESSKMSTSTASNMFSNRSSGMPLSDNMSDITSPASVAELDEMMASQEFDEKPPTQALRVMVDPSKVPRWSPKRRAGTISVASKQALLTAIQQKNHKMVEQLLDSGVPADNGPERNLLTVAIVNHDFASVRLLLLFGANANAKDKDGFTPLFSATQASFYEAAQLLLKYGADTNLSAGPYDETPFARSLSSGQTPFAQLYLKYGADADAIMGNGNTPFIQTFNKTAPINLVELMFVYNADPNCKNGRGETALFKAINAERLDLVQVLINHGANPNLPGPKHMLWPAVHQPKTLELLLEQGADLLRAPGILELATSINSLEAVDILLKHGADPNAKKDGIFTPLCTAIRDNRGNLVDILLEAGADPNLPASEYPAFKCVTHHRPHFLPRLLAAGANPSSPKGIIETAIAHNERDCLSILLEHKVDPNARSPAGHTPLSTAIRTDRHEMMDILLAHGADPGVRGQEWPISMAVKNPVILAKLLPHIQRSRIIKGALEMAVVAGELESVKLLLGKGVNVEEKNGGVFSPLTTSIREDRKDIFMYLIDEAGADPNMPGEHLPIIKAIRRHREDDLSYIEHLITKGADINLMYRGWNAVLQAVDNGDTKILKLLADRGSPDLNARDESGMSVLQIMEERGLREEEQILLGGRSPSPLMKEAFSQLRDFVRE</sequence>
<dbReference type="EMBL" id="JAUTXU010000197">
    <property type="protein sequence ID" value="KAK3699468.1"/>
    <property type="molecule type" value="Genomic_DNA"/>
</dbReference>
<accession>A0ACC3MMS9</accession>
<evidence type="ECO:0000313" key="1">
    <source>
        <dbReference type="EMBL" id="KAK3699468.1"/>
    </source>
</evidence>
<proteinExistence type="predicted"/>
<organism evidence="1 2">
    <name type="scientific">Vermiconidia calcicola</name>
    <dbReference type="NCBI Taxonomy" id="1690605"/>
    <lineage>
        <taxon>Eukaryota</taxon>
        <taxon>Fungi</taxon>
        <taxon>Dikarya</taxon>
        <taxon>Ascomycota</taxon>
        <taxon>Pezizomycotina</taxon>
        <taxon>Dothideomycetes</taxon>
        <taxon>Dothideomycetidae</taxon>
        <taxon>Mycosphaerellales</taxon>
        <taxon>Extremaceae</taxon>
        <taxon>Vermiconidia</taxon>
    </lineage>
</organism>
<comment type="caution">
    <text evidence="1">The sequence shown here is derived from an EMBL/GenBank/DDBJ whole genome shotgun (WGS) entry which is preliminary data.</text>
</comment>
<reference evidence="1" key="1">
    <citation type="submission" date="2023-07" db="EMBL/GenBank/DDBJ databases">
        <title>Black Yeasts Isolated from many extreme environments.</title>
        <authorList>
            <person name="Coleine C."/>
            <person name="Stajich J.E."/>
            <person name="Selbmann L."/>
        </authorList>
    </citation>
    <scope>NUCLEOTIDE SEQUENCE</scope>
    <source>
        <strain evidence="1">CCFEE 5714</strain>
    </source>
</reference>
<dbReference type="Proteomes" id="UP001281147">
    <property type="component" value="Unassembled WGS sequence"/>
</dbReference>
<evidence type="ECO:0000313" key="2">
    <source>
        <dbReference type="Proteomes" id="UP001281147"/>
    </source>
</evidence>
<keyword evidence="2" id="KW-1185">Reference proteome</keyword>
<gene>
    <name evidence="1" type="ORF">LTR37_016425</name>
</gene>
<name>A0ACC3MMS9_9PEZI</name>
<protein>
    <submittedName>
        <fullName evidence="1">Uncharacterized protein</fullName>
    </submittedName>
</protein>